<evidence type="ECO:0000313" key="1">
    <source>
        <dbReference type="EMBL" id="KAK1539491.1"/>
    </source>
</evidence>
<gene>
    <name evidence="1" type="ORF">CCOS01_00805</name>
</gene>
<proteinExistence type="predicted"/>
<dbReference type="EMBL" id="MOOE01000001">
    <property type="protein sequence ID" value="KAK1539491.1"/>
    <property type="molecule type" value="Genomic_DNA"/>
</dbReference>
<reference evidence="1 2" key="1">
    <citation type="submission" date="2016-10" db="EMBL/GenBank/DDBJ databases">
        <title>The genome sequence of Colletotrichum fioriniae PJ7.</title>
        <authorList>
            <person name="Baroncelli R."/>
        </authorList>
    </citation>
    <scope>NUCLEOTIDE SEQUENCE [LARGE SCALE GENOMIC DNA]</scope>
    <source>
        <strain evidence="1 2">IMI 309622</strain>
    </source>
</reference>
<sequence length="180" mass="20226">MKDEKRSLLIWPRGRINAFTLAGAMGNSESKLILAYVSPVQHLQLKVCCGRTMWPYRDGLVRLVPHQGNTEVREARQVAPEVVKLVMRWLYRARFRDQAQGWAAGRQELLDAGEQWKGACTSEVERGQSGWEGIDMQPLAAIDGVRLGRGGGGFQWRKSSRRNIPFPKGPVEYIGTTDSC</sequence>
<dbReference type="AlphaFoldDB" id="A0AAJ0E7H8"/>
<comment type="caution">
    <text evidence="1">The sequence shown here is derived from an EMBL/GenBank/DDBJ whole genome shotgun (WGS) entry which is preliminary data.</text>
</comment>
<dbReference type="Proteomes" id="UP001240678">
    <property type="component" value="Unassembled WGS sequence"/>
</dbReference>
<name>A0AAJ0E7H8_9PEZI</name>
<evidence type="ECO:0000313" key="2">
    <source>
        <dbReference type="Proteomes" id="UP001240678"/>
    </source>
</evidence>
<keyword evidence="2" id="KW-1185">Reference proteome</keyword>
<dbReference type="GeneID" id="85332549"/>
<organism evidence="1 2">
    <name type="scientific">Colletotrichum costaricense</name>
    <dbReference type="NCBI Taxonomy" id="1209916"/>
    <lineage>
        <taxon>Eukaryota</taxon>
        <taxon>Fungi</taxon>
        <taxon>Dikarya</taxon>
        <taxon>Ascomycota</taxon>
        <taxon>Pezizomycotina</taxon>
        <taxon>Sordariomycetes</taxon>
        <taxon>Hypocreomycetidae</taxon>
        <taxon>Glomerellales</taxon>
        <taxon>Glomerellaceae</taxon>
        <taxon>Colletotrichum</taxon>
        <taxon>Colletotrichum acutatum species complex</taxon>
    </lineage>
</organism>
<protein>
    <submittedName>
        <fullName evidence="1">Uncharacterized protein</fullName>
    </submittedName>
</protein>
<dbReference type="RefSeq" id="XP_060320440.1">
    <property type="nucleotide sequence ID" value="XM_060449002.1"/>
</dbReference>
<accession>A0AAJ0E7H8</accession>